<dbReference type="InterPro" id="IPR048365">
    <property type="entry name" value="TNP-like_RNaseH_N"/>
</dbReference>
<evidence type="ECO:0000313" key="3">
    <source>
        <dbReference type="Proteomes" id="UP001219518"/>
    </source>
</evidence>
<comment type="caution">
    <text evidence="2">The sequence shown here is derived from an EMBL/GenBank/DDBJ whole genome shotgun (WGS) entry which is preliminary data.</text>
</comment>
<reference evidence="2" key="2">
    <citation type="journal article" date="2023" name="BMC Genomics">
        <title>Pest status, molecular evolution, and epigenetic factors derived from the genome assembly of Frankliniella fusca, a thysanopteran phytovirus vector.</title>
        <authorList>
            <person name="Catto M.A."/>
            <person name="Labadie P.E."/>
            <person name="Jacobson A.L."/>
            <person name="Kennedy G.G."/>
            <person name="Srinivasan R."/>
            <person name="Hunt B.G."/>
        </authorList>
    </citation>
    <scope>NUCLEOTIDE SEQUENCE</scope>
    <source>
        <strain evidence="2">PL_HMW_Pooled</strain>
    </source>
</reference>
<gene>
    <name evidence="2" type="ORF">KUF71_017386</name>
</gene>
<evidence type="ECO:0000313" key="2">
    <source>
        <dbReference type="EMBL" id="KAK3933125.1"/>
    </source>
</evidence>
<name>A0AAE1LVI8_9NEOP</name>
<protein>
    <submittedName>
        <fullName evidence="2">Transposable element P transposase</fullName>
    </submittedName>
</protein>
<feature type="domain" description="Transposable element P transposase-like RNase H" evidence="1">
    <location>
        <begin position="299"/>
        <end position="439"/>
    </location>
</feature>
<keyword evidence="3" id="KW-1185">Reference proteome</keyword>
<dbReference type="Pfam" id="PF21787">
    <property type="entry name" value="TNP-like_RNaseH_N"/>
    <property type="match status" value="1"/>
</dbReference>
<dbReference type="EMBL" id="JAHWGI010001443">
    <property type="protein sequence ID" value="KAK3933125.1"/>
    <property type="molecule type" value="Genomic_DNA"/>
</dbReference>
<evidence type="ECO:0000259" key="1">
    <source>
        <dbReference type="Pfam" id="PF21787"/>
    </source>
</evidence>
<proteinExistence type="predicted"/>
<accession>A0AAE1LVI8</accession>
<dbReference type="AlphaFoldDB" id="A0AAE1LVI8"/>
<organism evidence="2 3">
    <name type="scientific">Frankliniella fusca</name>
    <dbReference type="NCBI Taxonomy" id="407009"/>
    <lineage>
        <taxon>Eukaryota</taxon>
        <taxon>Metazoa</taxon>
        <taxon>Ecdysozoa</taxon>
        <taxon>Arthropoda</taxon>
        <taxon>Hexapoda</taxon>
        <taxon>Insecta</taxon>
        <taxon>Pterygota</taxon>
        <taxon>Neoptera</taxon>
        <taxon>Paraneoptera</taxon>
        <taxon>Thysanoptera</taxon>
        <taxon>Terebrantia</taxon>
        <taxon>Thripoidea</taxon>
        <taxon>Thripidae</taxon>
        <taxon>Frankliniella</taxon>
    </lineage>
</organism>
<reference evidence="2" key="1">
    <citation type="submission" date="2021-07" db="EMBL/GenBank/DDBJ databases">
        <authorList>
            <person name="Catto M.A."/>
            <person name="Jacobson A."/>
            <person name="Kennedy G."/>
            <person name="Labadie P."/>
            <person name="Hunt B.G."/>
            <person name="Srinivasan R."/>
        </authorList>
    </citation>
    <scope>NUCLEOTIDE SEQUENCE</scope>
    <source>
        <strain evidence="2">PL_HMW_Pooled</strain>
        <tissue evidence="2">Head</tissue>
    </source>
</reference>
<dbReference type="Proteomes" id="UP001219518">
    <property type="component" value="Unassembled WGS sequence"/>
</dbReference>
<sequence length="927" mass="104181">MAERITRCGTPSKLSGLCEDQFRPQKNPNIKRTLKPDAVPTILSKVLNVDEPARNSAPEPPESSPKKQVVFGDITNKMNVSWAVLDQSLSDVSLISAEHDPTSRTLDMSSSSQLVLDESTGEFCSLQEHHCEDGFLDENSGSFTCSHQSSLNEASICYEQSMEDQVEARVTEYEETLKQRLKTIADMEHRIASLQQINADLSANHDPCRKESGRLKKQVDRLQLEVQRGNYSPYLTADQMKRLKRKSSRGMEWKDCYIREGLIMKMRCGTSGYSAFVSKYPLLPAVRTLQSAVADIKFRPGILHEMFQLLSDLSKILPDIQKDCQIAMDEVALKPGMSYCHSLKELVGKATLSSHSGDATKALVVLLAGISKRWKISVAVELTNKKSVENSVKGNDSTGQAYTSLINTVLEKAQAAGLRVCSVSTDMGSDNLAMWKSLGISGGKNKEVVSSINNPYRPADQFFVMPDSVHLFKAIKKLMEKNRIVTLPDDIVQQENLPSSIVDYQHIEDLFEFEKGNELKCAFRLRADNINCKGHFKTMGVGQARAVVCHRSAVGLERMAKALENPSYKTTAWFIELVNTFFTLVTARHRGLAISKQNPEAYEKAINLIKKTACVFSYMTTGNSFKPAQRGMRVLCNSLLGLIDYFLEKRGYSFLMLGRFTSDCIENLFSLIRLCQPTPLASQFLQSLKVVSLSQYSEAIKGSSYDYEESSPITSDFLSEARKRGKERAYNRFLSGLDELSDSENVIKELTQEDYELIGALEKEVIYDMAGSVIRAIENSNVKTCETCIMACKLGAEDPRHPQSEFTSMKEFTLLRADDGTIQSQIHVSDPVYKAILTAEISFRLYREKTLSFKNVDVEQYFVENLMYVWSGSGVPCCHDLHRKILKFYFNGRLKEYGKMLREEARENEAVQRSSKSLAMRQAADNM</sequence>